<protein>
    <recommendedName>
        <fullName evidence="2">NB-ARC domain-containing protein</fullName>
    </recommendedName>
</protein>
<dbReference type="Gene3D" id="3.40.50.300">
    <property type="entry name" value="P-loop containing nucleotide triphosphate hydrolases"/>
    <property type="match status" value="1"/>
</dbReference>
<dbReference type="PANTHER" id="PTHR47691">
    <property type="entry name" value="REGULATOR-RELATED"/>
    <property type="match status" value="1"/>
</dbReference>
<name>A0A9D1D437_9FIRM</name>
<evidence type="ECO:0000259" key="2">
    <source>
        <dbReference type="Pfam" id="PF00931"/>
    </source>
</evidence>
<feature type="domain" description="NB-ARC" evidence="2">
    <location>
        <begin position="78"/>
        <end position="205"/>
    </location>
</feature>
<keyword evidence="1" id="KW-0175">Coiled coil</keyword>
<dbReference type="Proteomes" id="UP000824250">
    <property type="component" value="Unassembled WGS sequence"/>
</dbReference>
<dbReference type="InterPro" id="IPR011990">
    <property type="entry name" value="TPR-like_helical_dom_sf"/>
</dbReference>
<proteinExistence type="predicted"/>
<dbReference type="InterPro" id="IPR002182">
    <property type="entry name" value="NB-ARC"/>
</dbReference>
<evidence type="ECO:0000256" key="1">
    <source>
        <dbReference type="SAM" id="Coils"/>
    </source>
</evidence>
<dbReference type="PANTHER" id="PTHR47691:SF3">
    <property type="entry name" value="HTH-TYPE TRANSCRIPTIONAL REGULATOR RV0890C-RELATED"/>
    <property type="match status" value="1"/>
</dbReference>
<dbReference type="EMBL" id="DVGC01000008">
    <property type="protein sequence ID" value="HIR04741.1"/>
    <property type="molecule type" value="Genomic_DNA"/>
</dbReference>
<feature type="coiled-coil region" evidence="1">
    <location>
        <begin position="4"/>
        <end position="62"/>
    </location>
</feature>
<dbReference type="Pfam" id="PF00931">
    <property type="entry name" value="NB-ARC"/>
    <property type="match status" value="1"/>
</dbReference>
<reference evidence="3" key="1">
    <citation type="submission" date="2020-10" db="EMBL/GenBank/DDBJ databases">
        <authorList>
            <person name="Gilroy R."/>
        </authorList>
    </citation>
    <scope>NUCLEOTIDE SEQUENCE</scope>
    <source>
        <strain evidence="3">CHK180-2868</strain>
    </source>
</reference>
<dbReference type="InterPro" id="IPR027417">
    <property type="entry name" value="P-loop_NTPase"/>
</dbReference>
<dbReference type="GO" id="GO:0043531">
    <property type="term" value="F:ADP binding"/>
    <property type="evidence" value="ECO:0007669"/>
    <property type="project" value="InterPro"/>
</dbReference>
<sequence>MKKKRDMERELLEWRKQLFELRKKYRDTPPGFQNDMEEQACLEKLCREQEEYRKKREHCLEDFWEPKEELFAGREAYLEQIQDIFRQGKGPAVLYGMGGIGKTAIARAYALHCRKEYDGVVFLSCSGDFQMVFGDDVRLPISNLRYSQDKYGGKGRYIREKLKILGRIGEKQRLLLILDDCNMEQDRYMKRVFSLPFHILVTTRRDPAFWGGCSGVPVGELEPEEWEKFVRLYWGKEPEEEAWKEFSSYWKQVGGHTLLMMLRLRGMKAEGRMGKRAEGRVEGSPEELPEALAEDLFCRFPLKKQEKQILRELALLPVQGIRESLYFGVSGVDSRDLERLKSCLLVRVEDIEEGRDRLISLHPIIAEAARKIFLPTQYNCRKILHGFYKIARNSWNCTYLENQKIEPYVFAIFQAFPEPEAWLAREFGSFITWLWVQGYFEEAKEECRKLTVSVEHHYGSCHQITGETYLKMAASCYNSMGFEESENWYFKAFECMNQCRPFDDRYFHYRSAAYSKISRIYRYRGGEENLKKALELIRRALFYEKKYWDFCEKNSIWHEEDDPENSYRHWQLGEARILFDLGETDEALKLGNEAREGILREIGEGKNYQYELNEFDRFLIKAMAAKGEFSRAEEMAVQVVETARIYRKDQSKEMASSEEQLADVWMAAGQFEEAAELYGQILGRLEEDFPYQKQWIKKIREKWCQSLEQRKNG</sequence>
<dbReference type="SUPFAM" id="SSF48452">
    <property type="entry name" value="TPR-like"/>
    <property type="match status" value="1"/>
</dbReference>
<dbReference type="Gene3D" id="1.25.40.10">
    <property type="entry name" value="Tetratricopeptide repeat domain"/>
    <property type="match status" value="2"/>
</dbReference>
<reference evidence="3" key="2">
    <citation type="journal article" date="2021" name="PeerJ">
        <title>Extensive microbial diversity within the chicken gut microbiome revealed by metagenomics and culture.</title>
        <authorList>
            <person name="Gilroy R."/>
            <person name="Ravi A."/>
            <person name="Getino M."/>
            <person name="Pursley I."/>
            <person name="Horton D.L."/>
            <person name="Alikhan N.F."/>
            <person name="Baker D."/>
            <person name="Gharbi K."/>
            <person name="Hall N."/>
            <person name="Watson M."/>
            <person name="Adriaenssens E.M."/>
            <person name="Foster-Nyarko E."/>
            <person name="Jarju S."/>
            <person name="Secka A."/>
            <person name="Antonio M."/>
            <person name="Oren A."/>
            <person name="Chaudhuri R.R."/>
            <person name="La Ragione R."/>
            <person name="Hildebrand F."/>
            <person name="Pallen M.J."/>
        </authorList>
    </citation>
    <scope>NUCLEOTIDE SEQUENCE</scope>
    <source>
        <strain evidence="3">CHK180-2868</strain>
    </source>
</reference>
<evidence type="ECO:0000313" key="3">
    <source>
        <dbReference type="EMBL" id="HIR04741.1"/>
    </source>
</evidence>
<dbReference type="AlphaFoldDB" id="A0A9D1D437"/>
<accession>A0A9D1D437</accession>
<gene>
    <name evidence="3" type="ORF">IAB28_02070</name>
</gene>
<organism evidence="3 4">
    <name type="scientific">Candidatus Copromonas faecavium</name>
    <name type="common">nom. illeg.</name>
    <dbReference type="NCBI Taxonomy" id="2840740"/>
    <lineage>
        <taxon>Bacteria</taxon>
        <taxon>Bacillati</taxon>
        <taxon>Bacillota</taxon>
        <taxon>Clostridia</taxon>
        <taxon>Lachnospirales</taxon>
        <taxon>Lachnospiraceae</taxon>
        <taxon>Candidatus Copromonas (nom. illeg.)</taxon>
    </lineage>
</organism>
<evidence type="ECO:0000313" key="4">
    <source>
        <dbReference type="Proteomes" id="UP000824250"/>
    </source>
</evidence>
<dbReference type="SUPFAM" id="SSF52540">
    <property type="entry name" value="P-loop containing nucleoside triphosphate hydrolases"/>
    <property type="match status" value="1"/>
</dbReference>
<comment type="caution">
    <text evidence="3">The sequence shown here is derived from an EMBL/GenBank/DDBJ whole genome shotgun (WGS) entry which is preliminary data.</text>
</comment>